<dbReference type="CDD" id="cd05271">
    <property type="entry name" value="NDUFA9_like_SDR_a"/>
    <property type="match status" value="1"/>
</dbReference>
<keyword evidence="4" id="KW-1185">Reference proteome</keyword>
<dbReference type="PANTHER" id="PTHR12126">
    <property type="entry name" value="NADH-UBIQUINONE OXIDOREDUCTASE 39 KDA SUBUNIT-RELATED"/>
    <property type="match status" value="1"/>
</dbReference>
<dbReference type="GO" id="GO:0044877">
    <property type="term" value="F:protein-containing complex binding"/>
    <property type="evidence" value="ECO:0007669"/>
    <property type="project" value="TreeGrafter"/>
</dbReference>
<dbReference type="PANTHER" id="PTHR12126:SF11">
    <property type="entry name" value="NADH DEHYDROGENASE [UBIQUINONE] 1 ALPHA SUBCOMPLEX SUBUNIT 9, MITOCHONDRIAL"/>
    <property type="match status" value="1"/>
</dbReference>
<feature type="domain" description="NAD-dependent epimerase/dehydratase" evidence="2">
    <location>
        <begin position="5"/>
        <end position="201"/>
    </location>
</feature>
<dbReference type="AlphaFoldDB" id="A0A7Z0HZ16"/>
<feature type="transmembrane region" description="Helical" evidence="1">
    <location>
        <begin position="246"/>
        <end position="267"/>
    </location>
</feature>
<keyword evidence="1" id="KW-0812">Transmembrane</keyword>
<evidence type="ECO:0000256" key="1">
    <source>
        <dbReference type="SAM" id="Phobius"/>
    </source>
</evidence>
<evidence type="ECO:0000313" key="4">
    <source>
        <dbReference type="Proteomes" id="UP000529417"/>
    </source>
</evidence>
<dbReference type="InterPro" id="IPR036291">
    <property type="entry name" value="NAD(P)-bd_dom_sf"/>
</dbReference>
<dbReference type="RefSeq" id="WP_179905188.1">
    <property type="nucleotide sequence ID" value="NZ_JACBXS010000008.1"/>
</dbReference>
<dbReference type="EMBL" id="JACBXS010000008">
    <property type="protein sequence ID" value="NYS24494.1"/>
    <property type="molecule type" value="Genomic_DNA"/>
</dbReference>
<protein>
    <submittedName>
        <fullName evidence="3">Complex I NDUFA9 subunit family protein</fullName>
    </submittedName>
</protein>
<evidence type="ECO:0000313" key="3">
    <source>
        <dbReference type="EMBL" id="NYS24494.1"/>
    </source>
</evidence>
<dbReference type="Gene3D" id="3.40.50.720">
    <property type="entry name" value="NAD(P)-binding Rossmann-like Domain"/>
    <property type="match status" value="1"/>
</dbReference>
<dbReference type="Pfam" id="PF01370">
    <property type="entry name" value="Epimerase"/>
    <property type="match status" value="1"/>
</dbReference>
<comment type="caution">
    <text evidence="3">The sequence shown here is derived from an EMBL/GenBank/DDBJ whole genome shotgun (WGS) entry which is preliminary data.</text>
</comment>
<keyword evidence="1" id="KW-0472">Membrane</keyword>
<name>A0A7Z0HZ16_9RHOB</name>
<organism evidence="3 4">
    <name type="scientific">Rhabdonatronobacter sediminivivens</name>
    <dbReference type="NCBI Taxonomy" id="2743469"/>
    <lineage>
        <taxon>Bacteria</taxon>
        <taxon>Pseudomonadati</taxon>
        <taxon>Pseudomonadota</taxon>
        <taxon>Alphaproteobacteria</taxon>
        <taxon>Rhodobacterales</taxon>
        <taxon>Paracoccaceae</taxon>
        <taxon>Rhabdonatronobacter</taxon>
    </lineage>
</organism>
<evidence type="ECO:0000259" key="2">
    <source>
        <dbReference type="Pfam" id="PF01370"/>
    </source>
</evidence>
<dbReference type="FunFam" id="3.40.50.720:FF:000702">
    <property type="entry name" value="NADH dehydrogenase (Ubiquinone)"/>
    <property type="match status" value="1"/>
</dbReference>
<keyword evidence="1" id="KW-1133">Transmembrane helix</keyword>
<dbReference type="SUPFAM" id="SSF51735">
    <property type="entry name" value="NAD(P)-binding Rossmann-fold domains"/>
    <property type="match status" value="1"/>
</dbReference>
<reference evidence="3 4" key="1">
    <citation type="journal article" date="2000" name="Arch. Microbiol.">
        <title>Rhodobaca bogoriensis gen. nov. and sp. nov., an alkaliphilic purple nonsulfur bacterium from African Rift Valley soda lakes.</title>
        <authorList>
            <person name="Milford A.D."/>
            <person name="Achenbach L.A."/>
            <person name="Jung D.O."/>
            <person name="Madigan M.T."/>
        </authorList>
    </citation>
    <scope>NUCLEOTIDE SEQUENCE [LARGE SCALE GENOMIC DNA]</scope>
    <source>
        <strain evidence="3 4">2376</strain>
    </source>
</reference>
<dbReference type="InterPro" id="IPR051207">
    <property type="entry name" value="ComplexI_NDUFA9_subunit"/>
</dbReference>
<gene>
    <name evidence="3" type="ORF">HUK65_05770</name>
</gene>
<accession>A0A7Z0HZ16</accession>
<dbReference type="InterPro" id="IPR001509">
    <property type="entry name" value="Epimerase_deHydtase"/>
</dbReference>
<sequence length="328" mass="35800">MSKLVTIYGGSGFVGRYIARRMAMEGWRVRVAVRRPNEALHVRPYGVVGQVEPVLCNIRDDASVRAVMQGADAVVNCVGILHEVGKNRFDQVQAEGPARVARLATEEGVAQMVHVSAIGADARSDSAYARTKALGEEGVLQHFPRAMILRPSIIFGPEDGFFNRFAGMSRFGPVLPLVGASTRFQPVYVDDVAQAAVQGILGRAEPGIYELGGPEVGSFRELMQMMLDEVRRKRLIVNVPFPVANAMATVLGALQVMTLGLFTNSLLTRDQVRQLRRDNVVAEGARGFADLGIEPTPMDSVLPGYLWSYRPAGQYAAIHESASNLRRH</sequence>
<dbReference type="Proteomes" id="UP000529417">
    <property type="component" value="Unassembled WGS sequence"/>
</dbReference>
<proteinExistence type="predicted"/>